<proteinExistence type="predicted"/>
<dbReference type="PATRIC" id="fig|1107311.3.peg.40"/>
<evidence type="ECO:0000256" key="2">
    <source>
        <dbReference type="ARBA" id="ARBA00022801"/>
    </source>
</evidence>
<dbReference type="PROSITE" id="PS51677">
    <property type="entry name" value="NODB"/>
    <property type="match status" value="1"/>
</dbReference>
<dbReference type="OrthoDB" id="115239at2"/>
<evidence type="ECO:0000313" key="5">
    <source>
        <dbReference type="Proteomes" id="UP000030149"/>
    </source>
</evidence>
<reference evidence="4 5" key="2">
    <citation type="journal article" date="2015" name="Stand. Genomic Sci.">
        <title>High quality draft genomic sequence of Flavobacterium enshiense DK69(T) and comparison among Flavobacterium genomes.</title>
        <authorList>
            <person name="Zeng Z."/>
            <person name="Chen C."/>
            <person name="Du H."/>
            <person name="Wang G."/>
            <person name="Li M."/>
        </authorList>
    </citation>
    <scope>NUCLEOTIDE SEQUENCE [LARGE SCALE GENOMIC DNA]</scope>
    <source>
        <strain evidence="4 5">DK69</strain>
    </source>
</reference>
<evidence type="ECO:0000313" key="4">
    <source>
        <dbReference type="EMBL" id="KGO97025.1"/>
    </source>
</evidence>
<dbReference type="Pfam" id="PF01522">
    <property type="entry name" value="Polysacc_deac_1"/>
    <property type="match status" value="1"/>
</dbReference>
<dbReference type="InterPro" id="IPR050248">
    <property type="entry name" value="Polysacc_deacetylase_ArnD"/>
</dbReference>
<dbReference type="InterPro" id="IPR011330">
    <property type="entry name" value="Glyco_hydro/deAcase_b/a-brl"/>
</dbReference>
<dbReference type="AlphaFoldDB" id="V6SKZ7"/>
<accession>V6SKZ7</accession>
<dbReference type="PANTHER" id="PTHR10587">
    <property type="entry name" value="GLYCOSYL TRANSFERASE-RELATED"/>
    <property type="match status" value="1"/>
</dbReference>
<dbReference type="Gene3D" id="3.20.20.370">
    <property type="entry name" value="Glycoside hydrolase/deacetylase"/>
    <property type="match status" value="1"/>
</dbReference>
<keyword evidence="1" id="KW-0479">Metal-binding</keyword>
<dbReference type="GO" id="GO:0005975">
    <property type="term" value="P:carbohydrate metabolic process"/>
    <property type="evidence" value="ECO:0007669"/>
    <property type="project" value="InterPro"/>
</dbReference>
<dbReference type="STRING" id="1107311.Q767_04860"/>
<protein>
    <recommendedName>
        <fullName evidence="3">NodB homology domain-containing protein</fullName>
    </recommendedName>
</protein>
<name>V6SKZ7_9FLAO</name>
<dbReference type="GO" id="GO:0016810">
    <property type="term" value="F:hydrolase activity, acting on carbon-nitrogen (but not peptide) bonds"/>
    <property type="evidence" value="ECO:0007669"/>
    <property type="project" value="InterPro"/>
</dbReference>
<dbReference type="SUPFAM" id="SSF88713">
    <property type="entry name" value="Glycoside hydrolase/deacetylase"/>
    <property type="match status" value="1"/>
</dbReference>
<feature type="domain" description="NodB homology" evidence="3">
    <location>
        <begin position="24"/>
        <end position="244"/>
    </location>
</feature>
<keyword evidence="2" id="KW-0378">Hydrolase</keyword>
<comment type="caution">
    <text evidence="4">The sequence shown here is derived from an EMBL/GenBank/DDBJ whole genome shotgun (WGS) entry which is preliminary data.</text>
</comment>
<dbReference type="GO" id="GO:0016020">
    <property type="term" value="C:membrane"/>
    <property type="evidence" value="ECO:0007669"/>
    <property type="project" value="TreeGrafter"/>
</dbReference>
<dbReference type="Proteomes" id="UP000030149">
    <property type="component" value="Unassembled WGS sequence"/>
</dbReference>
<dbReference type="eggNOG" id="COG0726">
    <property type="taxonomic scope" value="Bacteria"/>
</dbReference>
<reference evidence="5" key="1">
    <citation type="submission" date="2013-09" db="EMBL/GenBank/DDBJ databases">
        <authorList>
            <person name="Zeng Z."/>
            <person name="Chen C."/>
        </authorList>
    </citation>
    <scope>NUCLEOTIDE SEQUENCE [LARGE SCALE GENOMIC DNA]</scope>
    <source>
        <strain evidence="5">DK69</strain>
    </source>
</reference>
<organism evidence="4 5">
    <name type="scientific">Flavobacterium enshiense DK69</name>
    <dbReference type="NCBI Taxonomy" id="1107311"/>
    <lineage>
        <taxon>Bacteria</taxon>
        <taxon>Pseudomonadati</taxon>
        <taxon>Bacteroidota</taxon>
        <taxon>Flavobacteriia</taxon>
        <taxon>Flavobacteriales</taxon>
        <taxon>Flavobacteriaceae</taxon>
        <taxon>Flavobacterium</taxon>
    </lineage>
</organism>
<dbReference type="PANTHER" id="PTHR10587:SF133">
    <property type="entry name" value="CHITIN DEACETYLASE 1-RELATED"/>
    <property type="match status" value="1"/>
</dbReference>
<gene>
    <name evidence="4" type="ORF">Q767_04860</name>
</gene>
<dbReference type="GO" id="GO:0046872">
    <property type="term" value="F:metal ion binding"/>
    <property type="evidence" value="ECO:0007669"/>
    <property type="project" value="UniProtKB-KW"/>
</dbReference>
<dbReference type="EMBL" id="JRLZ01000003">
    <property type="protein sequence ID" value="KGO97025.1"/>
    <property type="molecule type" value="Genomic_DNA"/>
</dbReference>
<sequence length="306" mass="36290">MNEILKSFQIIFLLILISPNSYGQSVAITIDDVPNIKNNLLSKLDSLSIPIAIFINEGKIYKSETVDKNHAILENWIKRHYITIGNHTFNHSRYSEVGINSFKIDIEKGTLISLELAKKYNKKLKYFRFPYNDLGHDSIQHKQIANYLISKKYIITPFTIESIDWMYNSVYEYYLKQDDKTNADKIGNAYVQKTLELFNYFEKIGFDKYHRNISQIYLCHDNQLNTDYLPVLINELKNKKYKFISLEKALKDKIYSQTDNYNKKWGISWMYRWLHSKEELKSLQTQEPSTEEIENIYHKTIEKSKS</sequence>
<evidence type="ECO:0000256" key="1">
    <source>
        <dbReference type="ARBA" id="ARBA00022723"/>
    </source>
</evidence>
<dbReference type="InterPro" id="IPR002509">
    <property type="entry name" value="NODB_dom"/>
</dbReference>
<keyword evidence="5" id="KW-1185">Reference proteome</keyword>
<evidence type="ECO:0000259" key="3">
    <source>
        <dbReference type="PROSITE" id="PS51677"/>
    </source>
</evidence>